<evidence type="ECO:0000313" key="3">
    <source>
        <dbReference type="Proteomes" id="UP000186922"/>
    </source>
</evidence>
<reference evidence="2 3" key="1">
    <citation type="journal article" date="2016" name="Nat. Commun.">
        <title>Extremotolerant tardigrade genome and improved radiotolerance of human cultured cells by tardigrade-unique protein.</title>
        <authorList>
            <person name="Hashimoto T."/>
            <person name="Horikawa D.D."/>
            <person name="Saito Y."/>
            <person name="Kuwahara H."/>
            <person name="Kozuka-Hata H."/>
            <person name="Shin-I T."/>
            <person name="Minakuchi Y."/>
            <person name="Ohishi K."/>
            <person name="Motoyama A."/>
            <person name="Aizu T."/>
            <person name="Enomoto A."/>
            <person name="Kondo K."/>
            <person name="Tanaka S."/>
            <person name="Hara Y."/>
            <person name="Koshikawa S."/>
            <person name="Sagara H."/>
            <person name="Miura T."/>
            <person name="Yokobori S."/>
            <person name="Miyagawa K."/>
            <person name="Suzuki Y."/>
            <person name="Kubo T."/>
            <person name="Oyama M."/>
            <person name="Kohara Y."/>
            <person name="Fujiyama A."/>
            <person name="Arakawa K."/>
            <person name="Katayama T."/>
            <person name="Toyoda A."/>
            <person name="Kunieda T."/>
        </authorList>
    </citation>
    <scope>NUCLEOTIDE SEQUENCE [LARGE SCALE GENOMIC DNA]</scope>
    <source>
        <strain evidence="2 3">YOKOZUNA-1</strain>
    </source>
</reference>
<dbReference type="EMBL" id="BDGG01000001">
    <property type="protein sequence ID" value="GAU87126.1"/>
    <property type="molecule type" value="Genomic_DNA"/>
</dbReference>
<evidence type="ECO:0000256" key="1">
    <source>
        <dbReference type="SAM" id="MobiDB-lite"/>
    </source>
</evidence>
<dbReference type="AlphaFoldDB" id="A0A1D1UBQ0"/>
<feature type="region of interest" description="Disordered" evidence="1">
    <location>
        <begin position="182"/>
        <end position="248"/>
    </location>
</feature>
<sequence>MQRLGYPQREQYPHNQRQSILEKLIRAVDQALKNPDRKQRVEIESWLKRNLPKDPKLQLKLASDARGEVSLEDLLMTKEDLEAASKALLNESSKSGLHLPGLDESVQNIWPNDARGVLSLTELLVEAPAEPLRIFPSTYVADLIVTLVASLLEKEEVTLQKVLEMFPQLRNTFKPVETYLRKREEEKAEESRKAEEEARRRSDEQRKADEASGKVSPANARSPSKSPVKLELQHKPSARSAKEIKSPH</sequence>
<evidence type="ECO:0000313" key="2">
    <source>
        <dbReference type="EMBL" id="GAU87126.1"/>
    </source>
</evidence>
<accession>A0A1D1UBQ0</accession>
<gene>
    <name evidence="2" type="primary">RvY_00023</name>
    <name evidence="2" type="synonym">RvY_00023.2</name>
    <name evidence="2" type="ORF">RvY_00023-2</name>
</gene>
<proteinExistence type="predicted"/>
<dbReference type="Proteomes" id="UP000186922">
    <property type="component" value="Unassembled WGS sequence"/>
</dbReference>
<comment type="caution">
    <text evidence="2">The sequence shown here is derived from an EMBL/GenBank/DDBJ whole genome shotgun (WGS) entry which is preliminary data.</text>
</comment>
<feature type="compositionally biased region" description="Basic and acidic residues" evidence="1">
    <location>
        <begin position="182"/>
        <end position="212"/>
    </location>
</feature>
<protein>
    <submittedName>
        <fullName evidence="2">Uncharacterized protein</fullName>
    </submittedName>
</protein>
<organism evidence="2 3">
    <name type="scientific">Ramazzottius varieornatus</name>
    <name type="common">Water bear</name>
    <name type="synonym">Tardigrade</name>
    <dbReference type="NCBI Taxonomy" id="947166"/>
    <lineage>
        <taxon>Eukaryota</taxon>
        <taxon>Metazoa</taxon>
        <taxon>Ecdysozoa</taxon>
        <taxon>Tardigrada</taxon>
        <taxon>Eutardigrada</taxon>
        <taxon>Parachela</taxon>
        <taxon>Hypsibioidea</taxon>
        <taxon>Ramazzottiidae</taxon>
        <taxon>Ramazzottius</taxon>
    </lineage>
</organism>
<keyword evidence="3" id="KW-1185">Reference proteome</keyword>
<name>A0A1D1UBQ0_RAMVA</name>